<evidence type="ECO:0000256" key="18">
    <source>
        <dbReference type="PIRSR" id="PIRSR603561-2"/>
    </source>
</evidence>
<proteinExistence type="inferred from homology"/>
<feature type="domain" description="Nudix hydrolase" evidence="19">
    <location>
        <begin position="20"/>
        <end position="147"/>
    </location>
</feature>
<dbReference type="InterPro" id="IPR047127">
    <property type="entry name" value="MutT-like"/>
</dbReference>
<evidence type="ECO:0000256" key="11">
    <source>
        <dbReference type="ARBA" id="ARBA00036904"/>
    </source>
</evidence>
<dbReference type="AlphaFoldDB" id="A0A2H0LMT9"/>
<evidence type="ECO:0000256" key="17">
    <source>
        <dbReference type="PIRSR" id="PIRSR603561-1"/>
    </source>
</evidence>
<evidence type="ECO:0000256" key="3">
    <source>
        <dbReference type="ARBA" id="ARBA00022457"/>
    </source>
</evidence>
<dbReference type="GO" id="GO:0046872">
    <property type="term" value="F:metal ion binding"/>
    <property type="evidence" value="ECO:0007669"/>
    <property type="project" value="UniProtKB-KW"/>
</dbReference>
<dbReference type="GO" id="GO:0044716">
    <property type="term" value="F:8-oxo-GDP phosphatase activity"/>
    <property type="evidence" value="ECO:0007669"/>
    <property type="project" value="TreeGrafter"/>
</dbReference>
<dbReference type="InterPro" id="IPR003561">
    <property type="entry name" value="Mutator_MutT"/>
</dbReference>
<comment type="caution">
    <text evidence="20">The sequence shown here is derived from an EMBL/GenBank/DDBJ whole genome shotgun (WGS) entry which is preliminary data.</text>
</comment>
<evidence type="ECO:0000256" key="5">
    <source>
        <dbReference type="ARBA" id="ARBA00022723"/>
    </source>
</evidence>
<accession>A0A2H0LMT9</accession>
<comment type="catalytic activity">
    <reaction evidence="10">
        <text>8-oxo-dGTP + H2O = 8-oxo-dGMP + diphosphate + H(+)</text>
        <dbReference type="Rhea" id="RHEA:31575"/>
        <dbReference type="ChEBI" id="CHEBI:15377"/>
        <dbReference type="ChEBI" id="CHEBI:15378"/>
        <dbReference type="ChEBI" id="CHEBI:33019"/>
        <dbReference type="ChEBI" id="CHEBI:63224"/>
        <dbReference type="ChEBI" id="CHEBI:77896"/>
        <dbReference type="EC" id="3.6.1.55"/>
    </reaction>
</comment>
<dbReference type="NCBIfam" id="TIGR00586">
    <property type="entry name" value="mutt"/>
    <property type="match status" value="1"/>
</dbReference>
<dbReference type="PROSITE" id="PS00893">
    <property type="entry name" value="NUDIX_BOX"/>
    <property type="match status" value="1"/>
</dbReference>
<dbReference type="Proteomes" id="UP000230859">
    <property type="component" value="Unassembled WGS sequence"/>
</dbReference>
<feature type="binding site" evidence="17">
    <location>
        <position position="42"/>
    </location>
    <ligand>
        <name>8-oxo-dGTP</name>
        <dbReference type="ChEBI" id="CHEBI:77896"/>
    </ligand>
</feature>
<evidence type="ECO:0000256" key="8">
    <source>
        <dbReference type="ARBA" id="ARBA00022842"/>
    </source>
</evidence>
<evidence type="ECO:0000256" key="9">
    <source>
        <dbReference type="ARBA" id="ARBA00023204"/>
    </source>
</evidence>
<evidence type="ECO:0000256" key="10">
    <source>
        <dbReference type="ARBA" id="ARBA00035861"/>
    </source>
</evidence>
<evidence type="ECO:0000256" key="15">
    <source>
        <dbReference type="ARBA" id="ARBA00041979"/>
    </source>
</evidence>
<protein>
    <recommendedName>
        <fullName evidence="13">8-oxo-dGTP diphosphatase</fullName>
        <ecNumber evidence="12">3.6.1.55</ecNumber>
    </recommendedName>
    <alternativeName>
        <fullName evidence="16">7,8-dihydro-8-oxoguanine-triphosphatase</fullName>
    </alternativeName>
    <alternativeName>
        <fullName evidence="15">Mutator protein MutT</fullName>
    </alternativeName>
    <alternativeName>
        <fullName evidence="14">dGTP pyrophosphohydrolase</fullName>
    </alternativeName>
</protein>
<dbReference type="Gene3D" id="3.90.79.10">
    <property type="entry name" value="Nucleoside Triphosphate Pyrophosphohydrolase"/>
    <property type="match status" value="1"/>
</dbReference>
<keyword evidence="7" id="KW-0378">Hydrolase</keyword>
<evidence type="ECO:0000256" key="7">
    <source>
        <dbReference type="ARBA" id="ARBA00022801"/>
    </source>
</evidence>
<evidence type="ECO:0000256" key="14">
    <source>
        <dbReference type="ARBA" id="ARBA00041592"/>
    </source>
</evidence>
<comment type="similarity">
    <text evidence="2">Belongs to the Nudix hydrolase family.</text>
</comment>
<dbReference type="GO" id="GO:0008413">
    <property type="term" value="F:8-oxo-7,8-dihydroguanosine triphosphate pyrophosphatase activity"/>
    <property type="evidence" value="ECO:0007669"/>
    <property type="project" value="InterPro"/>
</dbReference>
<evidence type="ECO:0000256" key="2">
    <source>
        <dbReference type="ARBA" id="ARBA00005582"/>
    </source>
</evidence>
<dbReference type="GO" id="GO:0006260">
    <property type="term" value="P:DNA replication"/>
    <property type="evidence" value="ECO:0007669"/>
    <property type="project" value="UniProtKB-KW"/>
</dbReference>
<evidence type="ECO:0000313" key="20">
    <source>
        <dbReference type="EMBL" id="PIQ85752.1"/>
    </source>
</evidence>
<keyword evidence="6" id="KW-0227">DNA damage</keyword>
<dbReference type="InterPro" id="IPR015797">
    <property type="entry name" value="NUDIX_hydrolase-like_dom_sf"/>
</dbReference>
<sequence length="157" mass="18427">MIKTTMPEKKTKSRSRKKKAYVEVAAALIRNENDGRFLITQRYLDDFMGGLWEFPGGKRRKNETLRGCLKREVKEEVGIEIEVGARYQSVKYDYPDRSVALSFYWARLERGKPKTLGCRALKWVQPRQLLDYSFPPADAELILRLSRPETLFNNREH</sequence>
<evidence type="ECO:0000313" key="21">
    <source>
        <dbReference type="Proteomes" id="UP000230859"/>
    </source>
</evidence>
<keyword evidence="4" id="KW-0235">DNA replication</keyword>
<evidence type="ECO:0000256" key="16">
    <source>
        <dbReference type="ARBA" id="ARBA00042798"/>
    </source>
</evidence>
<feature type="binding site" evidence="18">
    <location>
        <position position="76"/>
    </location>
    <ligand>
        <name>Mg(2+)</name>
        <dbReference type="ChEBI" id="CHEBI:18420"/>
    </ligand>
</feature>
<name>A0A2H0LMT9_9BACT</name>
<dbReference type="PANTHER" id="PTHR47707:SF1">
    <property type="entry name" value="NUDIX HYDROLASE FAMILY PROTEIN"/>
    <property type="match status" value="1"/>
</dbReference>
<keyword evidence="3" id="KW-0515">Mutator protein</keyword>
<comment type="cofactor">
    <cofactor evidence="1 18">
        <name>Mg(2+)</name>
        <dbReference type="ChEBI" id="CHEBI:18420"/>
    </cofactor>
</comment>
<evidence type="ECO:0000256" key="4">
    <source>
        <dbReference type="ARBA" id="ARBA00022705"/>
    </source>
</evidence>
<dbReference type="InterPro" id="IPR020084">
    <property type="entry name" value="NUDIX_hydrolase_CS"/>
</dbReference>
<reference evidence="20 21" key="1">
    <citation type="submission" date="2017-09" db="EMBL/GenBank/DDBJ databases">
        <title>Depth-based differentiation of microbial function through sediment-hosted aquifers and enrichment of novel symbionts in the deep terrestrial subsurface.</title>
        <authorList>
            <person name="Probst A.J."/>
            <person name="Ladd B."/>
            <person name="Jarett J.K."/>
            <person name="Geller-Mcgrath D.E."/>
            <person name="Sieber C.M."/>
            <person name="Emerson J.B."/>
            <person name="Anantharaman K."/>
            <person name="Thomas B.C."/>
            <person name="Malmstrom R."/>
            <person name="Stieglmeier M."/>
            <person name="Klingl A."/>
            <person name="Woyke T."/>
            <person name="Ryan C.M."/>
            <person name="Banfield J.F."/>
        </authorList>
    </citation>
    <scope>NUCLEOTIDE SEQUENCE [LARGE SCALE GENOMIC DNA]</scope>
    <source>
        <strain evidence="20">CG11_big_fil_rev_8_21_14_0_20_45_26</strain>
    </source>
</reference>
<dbReference type="EMBL" id="PCVY01000062">
    <property type="protein sequence ID" value="PIQ85752.1"/>
    <property type="molecule type" value="Genomic_DNA"/>
</dbReference>
<evidence type="ECO:0000256" key="12">
    <source>
        <dbReference type="ARBA" id="ARBA00038905"/>
    </source>
</evidence>
<dbReference type="SUPFAM" id="SSF55811">
    <property type="entry name" value="Nudix"/>
    <property type="match status" value="1"/>
</dbReference>
<dbReference type="InterPro" id="IPR029119">
    <property type="entry name" value="MutY_C"/>
</dbReference>
<dbReference type="GO" id="GO:0035539">
    <property type="term" value="F:8-oxo-7,8-dihydrodeoxyguanosine triphosphate pyrophosphatase activity"/>
    <property type="evidence" value="ECO:0007669"/>
    <property type="project" value="UniProtKB-EC"/>
</dbReference>
<evidence type="ECO:0000259" key="19">
    <source>
        <dbReference type="PROSITE" id="PS51462"/>
    </source>
</evidence>
<gene>
    <name evidence="20" type="ORF">COV74_07595</name>
</gene>
<evidence type="ECO:0000256" key="13">
    <source>
        <dbReference type="ARBA" id="ARBA00040794"/>
    </source>
</evidence>
<keyword evidence="8 18" id="KW-0460">Magnesium</keyword>
<evidence type="ECO:0000256" key="1">
    <source>
        <dbReference type="ARBA" id="ARBA00001946"/>
    </source>
</evidence>
<dbReference type="PROSITE" id="PS51462">
    <property type="entry name" value="NUDIX"/>
    <property type="match status" value="1"/>
</dbReference>
<dbReference type="GO" id="GO:0006281">
    <property type="term" value="P:DNA repair"/>
    <property type="evidence" value="ECO:0007669"/>
    <property type="project" value="UniProtKB-KW"/>
</dbReference>
<dbReference type="EC" id="3.6.1.55" evidence="12"/>
<dbReference type="CDD" id="cd03425">
    <property type="entry name" value="NUDIX_MutT_NudA_like"/>
    <property type="match status" value="1"/>
</dbReference>
<organism evidence="20 21">
    <name type="scientific">Candidatus Abzuiibacterium crystallinum</name>
    <dbReference type="NCBI Taxonomy" id="1974748"/>
    <lineage>
        <taxon>Bacteria</taxon>
        <taxon>Pseudomonadati</taxon>
        <taxon>Candidatus Omnitrophota</taxon>
        <taxon>Candidatus Abzuiibacterium</taxon>
    </lineage>
</organism>
<dbReference type="GO" id="GO:0044715">
    <property type="term" value="F:8-oxo-dGDP phosphatase activity"/>
    <property type="evidence" value="ECO:0007669"/>
    <property type="project" value="TreeGrafter"/>
</dbReference>
<dbReference type="PANTHER" id="PTHR47707">
    <property type="entry name" value="8-OXO-DGTP DIPHOSPHATASE"/>
    <property type="match status" value="1"/>
</dbReference>
<dbReference type="InterPro" id="IPR000086">
    <property type="entry name" value="NUDIX_hydrolase_dom"/>
</dbReference>
<keyword evidence="9" id="KW-0234">DNA repair</keyword>
<comment type="catalytic activity">
    <reaction evidence="11">
        <text>8-oxo-GTP + H2O = 8-oxo-GMP + diphosphate + H(+)</text>
        <dbReference type="Rhea" id="RHEA:67616"/>
        <dbReference type="ChEBI" id="CHEBI:15377"/>
        <dbReference type="ChEBI" id="CHEBI:15378"/>
        <dbReference type="ChEBI" id="CHEBI:33019"/>
        <dbReference type="ChEBI" id="CHEBI:143553"/>
        <dbReference type="ChEBI" id="CHEBI:145694"/>
    </reaction>
</comment>
<dbReference type="Pfam" id="PF14815">
    <property type="entry name" value="NUDIX_4"/>
    <property type="match status" value="1"/>
</dbReference>
<evidence type="ECO:0000256" key="6">
    <source>
        <dbReference type="ARBA" id="ARBA00022763"/>
    </source>
</evidence>
<keyword evidence="5 18" id="KW-0479">Metal-binding</keyword>
<feature type="binding site" evidence="17">
    <location>
        <begin position="53"/>
        <end position="56"/>
    </location>
    <ligand>
        <name>8-oxo-dGTP</name>
        <dbReference type="ChEBI" id="CHEBI:77896"/>
    </ligand>
</feature>
<feature type="binding site" evidence="18">
    <location>
        <position position="56"/>
    </location>
    <ligand>
        <name>Mg(2+)</name>
        <dbReference type="ChEBI" id="CHEBI:18420"/>
    </ligand>
</feature>